<dbReference type="Pfam" id="PF13715">
    <property type="entry name" value="CarbopepD_reg_2"/>
    <property type="match status" value="1"/>
</dbReference>
<evidence type="ECO:0000313" key="3">
    <source>
        <dbReference type="Proteomes" id="UP000184480"/>
    </source>
</evidence>
<dbReference type="OrthoDB" id="1096764at2"/>
<dbReference type="RefSeq" id="WP_062183735.1">
    <property type="nucleotide sequence ID" value="NZ_BBXL01000022.1"/>
</dbReference>
<organism evidence="2 3">
    <name type="scientific">Dysgonomonas macrotermitis</name>
    <dbReference type="NCBI Taxonomy" id="1346286"/>
    <lineage>
        <taxon>Bacteria</taxon>
        <taxon>Pseudomonadati</taxon>
        <taxon>Bacteroidota</taxon>
        <taxon>Bacteroidia</taxon>
        <taxon>Bacteroidales</taxon>
        <taxon>Dysgonomonadaceae</taxon>
        <taxon>Dysgonomonas</taxon>
    </lineage>
</organism>
<accession>A0A1M5EMM9</accession>
<reference evidence="3" key="1">
    <citation type="submission" date="2016-11" db="EMBL/GenBank/DDBJ databases">
        <authorList>
            <person name="Varghese N."/>
            <person name="Submissions S."/>
        </authorList>
    </citation>
    <scope>NUCLEOTIDE SEQUENCE [LARGE SCALE GENOMIC DNA]</scope>
    <source>
        <strain evidence="3">DSM 27370</strain>
    </source>
</reference>
<keyword evidence="2" id="KW-0675">Receptor</keyword>
<evidence type="ECO:0000313" key="2">
    <source>
        <dbReference type="EMBL" id="SHF80499.1"/>
    </source>
</evidence>
<dbReference type="InterPro" id="IPR037066">
    <property type="entry name" value="Plug_dom_sf"/>
</dbReference>
<dbReference type="InterPro" id="IPR008969">
    <property type="entry name" value="CarboxyPept-like_regulatory"/>
</dbReference>
<dbReference type="STRING" id="1346286.SAMN05444362_11083"/>
<proteinExistence type="predicted"/>
<keyword evidence="3" id="KW-1185">Reference proteome</keyword>
<dbReference type="EMBL" id="FQUC01000010">
    <property type="protein sequence ID" value="SHF80499.1"/>
    <property type="molecule type" value="Genomic_DNA"/>
</dbReference>
<feature type="chain" id="PRO_5009909867" evidence="1">
    <location>
        <begin position="19"/>
        <end position="766"/>
    </location>
</feature>
<dbReference type="FunFam" id="2.60.40.1120:FF:000003">
    <property type="entry name" value="Outer membrane protein Omp121"/>
    <property type="match status" value="1"/>
</dbReference>
<dbReference type="AlphaFoldDB" id="A0A1M5EMM9"/>
<dbReference type="SUPFAM" id="SSF49464">
    <property type="entry name" value="Carboxypeptidase regulatory domain-like"/>
    <property type="match status" value="1"/>
</dbReference>
<dbReference type="Proteomes" id="UP000184480">
    <property type="component" value="Unassembled WGS sequence"/>
</dbReference>
<feature type="signal peptide" evidence="1">
    <location>
        <begin position="1"/>
        <end position="18"/>
    </location>
</feature>
<evidence type="ECO:0000256" key="1">
    <source>
        <dbReference type="SAM" id="SignalP"/>
    </source>
</evidence>
<protein>
    <submittedName>
        <fullName evidence="2">Outer membrane receptor proteins, mostly Fe transport</fullName>
    </submittedName>
</protein>
<dbReference type="Gene3D" id="2.170.130.10">
    <property type="entry name" value="TonB-dependent receptor, plug domain"/>
    <property type="match status" value="1"/>
</dbReference>
<keyword evidence="1" id="KW-0732">Signal</keyword>
<name>A0A1M5EMM9_9BACT</name>
<dbReference type="SUPFAM" id="SSF56935">
    <property type="entry name" value="Porins"/>
    <property type="match status" value="1"/>
</dbReference>
<gene>
    <name evidence="2" type="ORF">SAMN05444362_11083</name>
</gene>
<dbReference type="Gene3D" id="2.60.40.1120">
    <property type="entry name" value="Carboxypeptidase-like, regulatory domain"/>
    <property type="match status" value="1"/>
</dbReference>
<sequence length="766" mass="87019">MKYLICILILFGHMNLYAQTDMITVTGIVKDKEGEPLIGCSVILKGTPNGTMADIDGDYKISAPLNGILEFSYVGFKSQTIEINGKKRINVTLEENEIICSHPVYIYTKESSQSDMSTSLSWVGTQFSGRPNNEESLLQGFSRGIYYNPFSGSNIRGGSNIAGGEVLYVVDGVPNAPFNPADVRSYRITSDVASSSVFGTGIASGGVVHITTRKDYYENSPLEADTWIGLQQASVMFPRLDKKRYDEHLRTGFTQHYHIRSSHRFSRVNLNASVSYDNTENTIRSSNDSQLKAQVNGEFFLHQYAKISQQLFYNRYSERDGIIYDYNPDNSSTESSTGANIIDHKPTDRIYSATTLEVRPWNKIHLRSLLSYDYIDSSDKTLASAGYNYYSVYNPDYDYRSVYNGRSQRLMWDNTIGHSIYIYNHNINLTGGYIHTQDRLRPLSTDLSGDNRYTTGKEIINTLSAQADYNYKNGARTLTASIRHSESSKLKPDKSSANLPALSAGWDIMREDWVYSEFFYRLRPKVAWGRTGSTRAISPFGDDKDIYSNLRWIITDQRNAGIDLTLKRNNSIYITADYFYKKTYNLLEVVPSAAGVMITSGNTQLINRGWDFSASYMPINKNKISLYFQANYTRNNQAIRHTPISADNDSHPILGEYNTPQNIYNFHSKFQLHQKFYFAMLFHGASDLKTGYTYGNETKTDYYGLKMLNVSYMLKDRYNSKPQIRLYLNAENLFTKVNTDNKSGSYDPLYLLPFNRAISVGINVSL</sequence>